<dbReference type="PANTHER" id="PTHR46268:SF6">
    <property type="entry name" value="UNIVERSAL STRESS PROTEIN UP12"/>
    <property type="match status" value="1"/>
</dbReference>
<dbReference type="Pfam" id="PF00582">
    <property type="entry name" value="Usp"/>
    <property type="match status" value="2"/>
</dbReference>
<evidence type="ECO:0000256" key="1">
    <source>
        <dbReference type="ARBA" id="ARBA00008791"/>
    </source>
</evidence>
<protein>
    <recommendedName>
        <fullName evidence="2">UspA domain-containing protein</fullName>
    </recommendedName>
</protein>
<keyword evidence="4" id="KW-1185">Reference proteome</keyword>
<dbReference type="Proteomes" id="UP001163336">
    <property type="component" value="Chromosome"/>
</dbReference>
<dbReference type="RefSeq" id="WP_281908364.1">
    <property type="nucleotide sequence ID" value="NZ_AP026966.1"/>
</dbReference>
<dbReference type="PANTHER" id="PTHR46268">
    <property type="entry name" value="STRESS RESPONSE PROTEIN NHAX"/>
    <property type="match status" value="1"/>
</dbReference>
<organism evidence="3 4">
    <name type="scientific">Massilia varians</name>
    <dbReference type="NCBI Taxonomy" id="457921"/>
    <lineage>
        <taxon>Bacteria</taxon>
        <taxon>Pseudomonadati</taxon>
        <taxon>Pseudomonadota</taxon>
        <taxon>Betaproteobacteria</taxon>
        <taxon>Burkholderiales</taxon>
        <taxon>Oxalobacteraceae</taxon>
        <taxon>Telluria group</taxon>
        <taxon>Massilia</taxon>
    </lineage>
</organism>
<evidence type="ECO:0000313" key="3">
    <source>
        <dbReference type="EMBL" id="BDT59592.1"/>
    </source>
</evidence>
<proteinExistence type="inferred from homology"/>
<comment type="similarity">
    <text evidence="1">Belongs to the universal stress protein A family.</text>
</comment>
<dbReference type="InterPro" id="IPR014729">
    <property type="entry name" value="Rossmann-like_a/b/a_fold"/>
</dbReference>
<accession>A0ABN6TBI0</accession>
<evidence type="ECO:0000313" key="4">
    <source>
        <dbReference type="Proteomes" id="UP001163336"/>
    </source>
</evidence>
<dbReference type="Gene3D" id="3.40.50.620">
    <property type="entry name" value="HUPs"/>
    <property type="match status" value="2"/>
</dbReference>
<dbReference type="InterPro" id="IPR006016">
    <property type="entry name" value="UspA"/>
</dbReference>
<dbReference type="SUPFAM" id="SSF52402">
    <property type="entry name" value="Adenine nucleotide alpha hydrolases-like"/>
    <property type="match status" value="1"/>
</dbReference>
<gene>
    <name evidence="3" type="ORF">MasN3_30860</name>
</gene>
<name>A0ABN6TBI0_9BURK</name>
<reference evidence="3" key="1">
    <citation type="submission" date="2022-11" db="EMBL/GenBank/DDBJ databases">
        <title>Isolation and characterization of PLA-degrading bacterium Massilia sp. from Antarctic soil.</title>
        <authorList>
            <person name="Sato K."/>
            <person name="Gomez-Fuentes C."/>
            <person name="Ahmad S.A."/>
            <person name="Zulkharnain A."/>
        </authorList>
    </citation>
    <scope>NUCLEOTIDE SEQUENCE</scope>
    <source>
        <strain evidence="3">N-3</strain>
    </source>
</reference>
<sequence>MYKRILVPTDGSPVAQAAVDAAIDLARAAARQRGCDLIAMGSHGRRWIGRLLAGSVTQALLAYAPVPVMVLRPVVGDTRAPAYAQAPAGPWPAPDPG</sequence>
<dbReference type="EMBL" id="AP026966">
    <property type="protein sequence ID" value="BDT59592.1"/>
    <property type="molecule type" value="Genomic_DNA"/>
</dbReference>
<feature type="domain" description="UspA" evidence="2">
    <location>
        <begin position="29"/>
        <end position="72"/>
    </location>
</feature>
<feature type="domain" description="UspA" evidence="2">
    <location>
        <begin position="1"/>
        <end position="28"/>
    </location>
</feature>
<evidence type="ECO:0000259" key="2">
    <source>
        <dbReference type="Pfam" id="PF00582"/>
    </source>
</evidence>